<comment type="caution">
    <text evidence="3">The sequence shown here is derived from an EMBL/GenBank/DDBJ whole genome shotgun (WGS) entry which is preliminary data.</text>
</comment>
<proteinExistence type="predicted"/>
<sequence length="620" mass="71611">MDKDRAYKNRKRNRKSKARMREWQCRKRISVANECEEIAQLNNNVRHDHDYFSNDVQEITTSNEIEELITERAVLQEDPTMVHTETRTSTTTSLQQSSHELHAYSYITKEEIITSNDTEESITQHAVLQEEPITVHTETTTSRTPSPQQSPHTLHEYSFITKKQYDSVCSRAENKNERSREHVCFKNWNASYGAMESDIIVEGLNESIATHNVRYLKFIADGDSSVFAKIREKVSYGTEVMKIHCTNRAVKNYGKALYKIRNDTSVAVTGRKLLTAKNIKALQDIAMEVLYINAHGLVEDLKADLLNGPNHVYNDHSKCKQTYCESVGDKENSKILELKNTGIYHHVHGALDRLVAKGHQLIDNETNNRAELYMSILCKFNAGKRLNLTQRGSFETRANISVIGWQSETWKQITSTSPGEHFKKYVASLQHQEANRKERNKTTRTGVKRKLSFTDPCVSQPAQSSAPDYGPNAVEPTMSETEYNSEQQRILQNLQVSIILVTKEDIVEIEVDTKGQWDNTRYIMERKGRLTASRFGEVCKRRMNREPQVLIQGQLNICKKNLCFFIVYVDDEHPLHVEVIARDEEFWKNVMLPKLKTFYFNWMLPEIITKKQLKGRHTTK</sequence>
<gene>
    <name evidence="3" type="ORF">ILUMI_20620</name>
</gene>
<dbReference type="PANTHER" id="PTHR46609">
    <property type="entry name" value="EXONUCLEASE, PHAGE-TYPE/RECB, C-TERMINAL DOMAIN-CONTAINING PROTEIN"/>
    <property type="match status" value="1"/>
</dbReference>
<dbReference type="InterPro" id="IPR051703">
    <property type="entry name" value="NF-kappa-B_Signaling_Reg"/>
</dbReference>
<name>A0A8K0G252_IGNLU</name>
<feature type="domain" description="Mutator-like transposase" evidence="2">
    <location>
        <begin position="161"/>
        <end position="324"/>
    </location>
</feature>
<accession>A0A8K0G252</accession>
<dbReference type="InterPro" id="IPR011604">
    <property type="entry name" value="PDDEXK-like_dom_sf"/>
</dbReference>
<protein>
    <recommendedName>
        <fullName evidence="2">Mutator-like transposase domain-containing protein</fullName>
    </recommendedName>
</protein>
<dbReference type="Pfam" id="PF20700">
    <property type="entry name" value="Mutator"/>
    <property type="match status" value="1"/>
</dbReference>
<reference evidence="3" key="1">
    <citation type="submission" date="2019-08" db="EMBL/GenBank/DDBJ databases">
        <title>The genome of the North American firefly Photinus pyralis.</title>
        <authorList>
            <consortium name="Photinus pyralis genome working group"/>
            <person name="Fallon T.R."/>
            <person name="Sander Lower S.E."/>
            <person name="Weng J.-K."/>
        </authorList>
    </citation>
    <scope>NUCLEOTIDE SEQUENCE</scope>
    <source>
        <strain evidence="3">TRF0915ILg1</strain>
        <tissue evidence="3">Whole body</tissue>
    </source>
</reference>
<dbReference type="AlphaFoldDB" id="A0A8K0G252"/>
<dbReference type="InterPro" id="IPR049012">
    <property type="entry name" value="Mutator_transp_dom"/>
</dbReference>
<dbReference type="OrthoDB" id="421276at2759"/>
<evidence type="ECO:0000313" key="3">
    <source>
        <dbReference type="EMBL" id="KAF2885552.1"/>
    </source>
</evidence>
<dbReference type="EMBL" id="VTPC01089915">
    <property type="protein sequence ID" value="KAF2885552.1"/>
    <property type="molecule type" value="Genomic_DNA"/>
</dbReference>
<dbReference type="PANTHER" id="PTHR46609:SF8">
    <property type="entry name" value="YQAJ VIRAL RECOMBINASE DOMAIN-CONTAINING PROTEIN"/>
    <property type="match status" value="1"/>
</dbReference>
<evidence type="ECO:0000313" key="4">
    <source>
        <dbReference type="Proteomes" id="UP000801492"/>
    </source>
</evidence>
<feature type="region of interest" description="Disordered" evidence="1">
    <location>
        <begin position="430"/>
        <end position="476"/>
    </location>
</feature>
<dbReference type="Gene3D" id="3.90.320.10">
    <property type="match status" value="1"/>
</dbReference>
<keyword evidence="4" id="KW-1185">Reference proteome</keyword>
<evidence type="ECO:0000256" key="1">
    <source>
        <dbReference type="SAM" id="MobiDB-lite"/>
    </source>
</evidence>
<dbReference type="Proteomes" id="UP000801492">
    <property type="component" value="Unassembled WGS sequence"/>
</dbReference>
<organism evidence="3 4">
    <name type="scientific">Ignelater luminosus</name>
    <name type="common">Cucubano</name>
    <name type="synonym">Pyrophorus luminosus</name>
    <dbReference type="NCBI Taxonomy" id="2038154"/>
    <lineage>
        <taxon>Eukaryota</taxon>
        <taxon>Metazoa</taxon>
        <taxon>Ecdysozoa</taxon>
        <taxon>Arthropoda</taxon>
        <taxon>Hexapoda</taxon>
        <taxon>Insecta</taxon>
        <taxon>Pterygota</taxon>
        <taxon>Neoptera</taxon>
        <taxon>Endopterygota</taxon>
        <taxon>Coleoptera</taxon>
        <taxon>Polyphaga</taxon>
        <taxon>Elateriformia</taxon>
        <taxon>Elateroidea</taxon>
        <taxon>Elateridae</taxon>
        <taxon>Agrypninae</taxon>
        <taxon>Pyrophorini</taxon>
        <taxon>Ignelater</taxon>
    </lineage>
</organism>
<evidence type="ECO:0000259" key="2">
    <source>
        <dbReference type="Pfam" id="PF20700"/>
    </source>
</evidence>